<dbReference type="EMBL" id="GBRH01194196">
    <property type="protein sequence ID" value="JAE03700.1"/>
    <property type="molecule type" value="Transcribed_RNA"/>
</dbReference>
<evidence type="ECO:0000313" key="1">
    <source>
        <dbReference type="EMBL" id="JAE03700.1"/>
    </source>
</evidence>
<reference evidence="1" key="1">
    <citation type="submission" date="2014-09" db="EMBL/GenBank/DDBJ databases">
        <authorList>
            <person name="Magalhaes I.L.F."/>
            <person name="Oliveira U."/>
            <person name="Santos F.R."/>
            <person name="Vidigal T.H.D.A."/>
            <person name="Brescovit A.D."/>
            <person name="Santos A.J."/>
        </authorList>
    </citation>
    <scope>NUCLEOTIDE SEQUENCE</scope>
    <source>
        <tissue evidence="1">Shoot tissue taken approximately 20 cm above the soil surface</tissue>
    </source>
</reference>
<name>A0A0A9ESK2_ARUDO</name>
<reference evidence="1" key="2">
    <citation type="journal article" date="2015" name="Data Brief">
        <title>Shoot transcriptome of the giant reed, Arundo donax.</title>
        <authorList>
            <person name="Barrero R.A."/>
            <person name="Guerrero F.D."/>
            <person name="Moolhuijzen P."/>
            <person name="Goolsby J.A."/>
            <person name="Tidwell J."/>
            <person name="Bellgard S.E."/>
            <person name="Bellgard M.I."/>
        </authorList>
    </citation>
    <scope>NUCLEOTIDE SEQUENCE</scope>
    <source>
        <tissue evidence="1">Shoot tissue taken approximately 20 cm above the soil surface</tissue>
    </source>
</reference>
<proteinExistence type="predicted"/>
<sequence>MWLFMYFFLHEVVITSFLNLLNFHLKNRQCSLHRCWLLVVIVKLKDRHTAILNMNDFIVSNS</sequence>
<accession>A0A0A9ESK2</accession>
<protein>
    <submittedName>
        <fullName evidence="1">Uncharacterized protein</fullName>
    </submittedName>
</protein>
<organism evidence="1">
    <name type="scientific">Arundo donax</name>
    <name type="common">Giant reed</name>
    <name type="synonym">Donax arundinaceus</name>
    <dbReference type="NCBI Taxonomy" id="35708"/>
    <lineage>
        <taxon>Eukaryota</taxon>
        <taxon>Viridiplantae</taxon>
        <taxon>Streptophyta</taxon>
        <taxon>Embryophyta</taxon>
        <taxon>Tracheophyta</taxon>
        <taxon>Spermatophyta</taxon>
        <taxon>Magnoliopsida</taxon>
        <taxon>Liliopsida</taxon>
        <taxon>Poales</taxon>
        <taxon>Poaceae</taxon>
        <taxon>PACMAD clade</taxon>
        <taxon>Arundinoideae</taxon>
        <taxon>Arundineae</taxon>
        <taxon>Arundo</taxon>
    </lineage>
</organism>
<dbReference type="AlphaFoldDB" id="A0A0A9ESK2"/>